<proteinExistence type="predicted"/>
<organism evidence="1">
    <name type="scientific">Siphoviridae sp. ctiuu37</name>
    <dbReference type="NCBI Taxonomy" id="2825628"/>
    <lineage>
        <taxon>Viruses</taxon>
        <taxon>Duplodnaviria</taxon>
        <taxon>Heunggongvirae</taxon>
        <taxon>Uroviricota</taxon>
        <taxon>Caudoviricetes</taxon>
    </lineage>
</organism>
<dbReference type="EMBL" id="BK016214">
    <property type="protein sequence ID" value="DAG02776.1"/>
    <property type="molecule type" value="Genomic_DNA"/>
</dbReference>
<name>A0A8S5V7U2_9CAUD</name>
<sequence>MDTGTICILPFSGTGVKTNIRFPMPVIFAPFF</sequence>
<protein>
    <submittedName>
        <fullName evidence="1">Uncharacterized protein</fullName>
    </submittedName>
</protein>
<evidence type="ECO:0000313" key="1">
    <source>
        <dbReference type="EMBL" id="DAG02776.1"/>
    </source>
</evidence>
<accession>A0A8S5V7U2</accession>
<reference evidence="1" key="1">
    <citation type="journal article" date="2021" name="Proc. Natl. Acad. Sci. U.S.A.">
        <title>A Catalog of Tens of Thousands of Viruses from Human Metagenomes Reveals Hidden Associations with Chronic Diseases.</title>
        <authorList>
            <person name="Tisza M.J."/>
            <person name="Buck C.B."/>
        </authorList>
    </citation>
    <scope>NUCLEOTIDE SEQUENCE</scope>
    <source>
        <strain evidence="1">Ctiuu37</strain>
    </source>
</reference>